<gene>
    <name evidence="2" type="ORF">SULPSESMR1_04490</name>
</gene>
<evidence type="ECO:0000313" key="3">
    <source>
        <dbReference type="Proteomes" id="UP000199754"/>
    </source>
</evidence>
<keyword evidence="1" id="KW-0812">Transmembrane</keyword>
<reference evidence="2 3" key="1">
    <citation type="submission" date="2017-07" db="EMBL/GenBank/DDBJ databases">
        <title>Genome Sequence of Sulfitobacter pseudonitzschiae Strain SMR1 Isolated from a culture of the Diatom Skeletonema marinoi.</title>
        <authorList>
            <person name="Topel M."/>
            <person name="Pinder M.I.M."/>
            <person name="Johansson O.N."/>
            <person name="Kourtchenko O."/>
            <person name="Godhe A."/>
            <person name="Clarke A.K."/>
        </authorList>
    </citation>
    <scope>NUCLEOTIDE SEQUENCE [LARGE SCALE GENOMIC DNA]</scope>
    <source>
        <strain evidence="2 3">SMR1</strain>
        <plasmid evidence="2 3">pSMR1-3</plasmid>
    </source>
</reference>
<feature type="transmembrane region" description="Helical" evidence="1">
    <location>
        <begin position="7"/>
        <end position="23"/>
    </location>
</feature>
<proteinExistence type="predicted"/>
<keyword evidence="1" id="KW-1133">Transmembrane helix</keyword>
<accession>A0A221K870</accession>
<keyword evidence="2" id="KW-0614">Plasmid</keyword>
<sequence length="39" mass="4497">MRSTAKFEVIGLIEVVWLFAWLIDRPLDGPGSWSYSLSR</sequence>
<evidence type="ECO:0000256" key="1">
    <source>
        <dbReference type="SAM" id="Phobius"/>
    </source>
</evidence>
<keyword evidence="1" id="KW-0472">Membrane</keyword>
<protein>
    <submittedName>
        <fullName evidence="2">Uncharacterized protein</fullName>
    </submittedName>
</protein>
<geneLocation type="plasmid" evidence="2 3">
    <name>pSMR1-3</name>
</geneLocation>
<name>A0A221K870_9RHOB</name>
<dbReference type="EMBL" id="CP022418">
    <property type="protein sequence ID" value="ASM75211.1"/>
    <property type="molecule type" value="Genomic_DNA"/>
</dbReference>
<keyword evidence="3" id="KW-1185">Reference proteome</keyword>
<evidence type="ECO:0000313" key="2">
    <source>
        <dbReference type="EMBL" id="ASM75211.1"/>
    </source>
</evidence>
<dbReference type="Proteomes" id="UP000199754">
    <property type="component" value="Plasmid pSMR1-3"/>
</dbReference>
<organism evidence="2 3">
    <name type="scientific">Pseudosulfitobacter pseudonitzschiae</name>
    <dbReference type="NCBI Taxonomy" id="1402135"/>
    <lineage>
        <taxon>Bacteria</taxon>
        <taxon>Pseudomonadati</taxon>
        <taxon>Pseudomonadota</taxon>
        <taxon>Alphaproteobacteria</taxon>
        <taxon>Rhodobacterales</taxon>
        <taxon>Roseobacteraceae</taxon>
        <taxon>Pseudosulfitobacter</taxon>
    </lineage>
</organism>
<dbReference type="AlphaFoldDB" id="A0A221K870"/>
<dbReference type="KEGG" id="spse:SULPSESMR1_04490"/>